<sequence length="62" mass="6875">MDCGLDFATHEERSYEWGCGDRDMCSLVKPSIYHVVNDSLDSGKFVGGNRVSLPLQTQGKHS</sequence>
<reference evidence="2" key="1">
    <citation type="journal article" date="2014" name="Int. J. Syst. Evol. Microbiol.">
        <title>Complete genome sequence of Corynebacterium casei LMG S-19264T (=DSM 44701T), isolated from a smear-ripened cheese.</title>
        <authorList>
            <consortium name="US DOE Joint Genome Institute (JGI-PGF)"/>
            <person name="Walter F."/>
            <person name="Albersmeier A."/>
            <person name="Kalinowski J."/>
            <person name="Ruckert C."/>
        </authorList>
    </citation>
    <scope>NUCLEOTIDE SEQUENCE</scope>
    <source>
        <strain evidence="2">JCM 31740</strain>
    </source>
</reference>
<protein>
    <submittedName>
        <fullName evidence="1">Uncharacterized protein</fullName>
    </submittedName>
</protein>
<evidence type="ECO:0000313" key="2">
    <source>
        <dbReference type="EMBL" id="GGU05644.1"/>
    </source>
</evidence>
<proteinExistence type="predicted"/>
<evidence type="ECO:0000313" key="1">
    <source>
        <dbReference type="EMBL" id="BBD73037.1"/>
    </source>
</evidence>
<dbReference type="KEGG" id="sacd:HS1genome_1426"/>
<keyword evidence="3" id="KW-1185">Reference proteome</keyword>
<dbReference type="AlphaFoldDB" id="A0A348B4D5"/>
<evidence type="ECO:0000313" key="3">
    <source>
        <dbReference type="Proteomes" id="UP000276741"/>
    </source>
</evidence>
<reference evidence="3" key="2">
    <citation type="submission" date="2018-04" db="EMBL/GenBank/DDBJ databases">
        <title>Complete genome sequence of Sulfodiicoccus acidiphilus strain HS-1.</title>
        <authorList>
            <person name="Sakai H.D."/>
            <person name="Kurosawa N."/>
        </authorList>
    </citation>
    <scope>NUCLEOTIDE SEQUENCE [LARGE SCALE GENOMIC DNA]</scope>
    <source>
        <strain evidence="3">HS-1</strain>
    </source>
</reference>
<organism evidence="1 3">
    <name type="scientific">Sulfodiicoccus acidiphilus</name>
    <dbReference type="NCBI Taxonomy" id="1670455"/>
    <lineage>
        <taxon>Archaea</taxon>
        <taxon>Thermoproteota</taxon>
        <taxon>Thermoprotei</taxon>
        <taxon>Sulfolobales</taxon>
        <taxon>Sulfolobaceae</taxon>
        <taxon>Sulfodiicoccus</taxon>
    </lineage>
</organism>
<accession>A0A348B4D5</accession>
<dbReference type="Proteomes" id="UP000276741">
    <property type="component" value="Chromosome"/>
</dbReference>
<dbReference type="EMBL" id="BMQS01000037">
    <property type="protein sequence ID" value="GGU05644.1"/>
    <property type="molecule type" value="Genomic_DNA"/>
</dbReference>
<dbReference type="EMBL" id="AP018553">
    <property type="protein sequence ID" value="BBD73037.1"/>
    <property type="molecule type" value="Genomic_DNA"/>
</dbReference>
<name>A0A348B4D5_9CREN</name>
<reference evidence="1" key="3">
    <citation type="journal article" date="2019" name="BMC Res. Notes">
        <title>Complete genome sequence of the Sulfodiicoccus acidiphilus strain HS-1T, the first crenarchaeon that lacks polB3, isolated from an acidic hot spring in Ohwaku-dani, Hakone, Japan.</title>
        <authorList>
            <person name="Sakai H.D."/>
            <person name="Kurosawa N."/>
        </authorList>
    </citation>
    <scope>NUCLEOTIDE SEQUENCE</scope>
    <source>
        <strain evidence="1">HS-1</strain>
    </source>
</reference>
<reference evidence="2" key="4">
    <citation type="submission" date="2020-09" db="EMBL/GenBank/DDBJ databases">
        <authorList>
            <person name="Sun Q."/>
            <person name="Ohkuma M."/>
        </authorList>
    </citation>
    <scope>NUCLEOTIDE SEQUENCE</scope>
    <source>
        <strain evidence="2">JCM 31740</strain>
    </source>
</reference>
<gene>
    <name evidence="2" type="ORF">GCM10007116_22510</name>
    <name evidence="1" type="ORF">HS1genome_1426</name>
</gene>
<dbReference type="Proteomes" id="UP000616143">
    <property type="component" value="Unassembled WGS sequence"/>
</dbReference>